<accession>A0A0F9U1A5</accession>
<dbReference type="InterPro" id="IPR003646">
    <property type="entry name" value="SH3-like_bac-type"/>
</dbReference>
<reference evidence="2" key="1">
    <citation type="journal article" date="2015" name="Nature">
        <title>Complex archaea that bridge the gap between prokaryotes and eukaryotes.</title>
        <authorList>
            <person name="Spang A."/>
            <person name="Saw J.H."/>
            <person name="Jorgensen S.L."/>
            <person name="Zaremba-Niedzwiedzka K."/>
            <person name="Martijn J."/>
            <person name="Lind A.E."/>
            <person name="van Eijk R."/>
            <person name="Schleper C."/>
            <person name="Guy L."/>
            <person name="Ettema T.J."/>
        </authorList>
    </citation>
    <scope>NUCLEOTIDE SEQUENCE</scope>
</reference>
<proteinExistence type="predicted"/>
<comment type="caution">
    <text evidence="2">The sequence shown here is derived from an EMBL/GenBank/DDBJ whole genome shotgun (WGS) entry which is preliminary data.</text>
</comment>
<organism evidence="2">
    <name type="scientific">marine sediment metagenome</name>
    <dbReference type="NCBI Taxonomy" id="412755"/>
    <lineage>
        <taxon>unclassified sequences</taxon>
        <taxon>metagenomes</taxon>
        <taxon>ecological metagenomes</taxon>
    </lineage>
</organism>
<dbReference type="Pfam" id="PF08239">
    <property type="entry name" value="SH3_3"/>
    <property type="match status" value="1"/>
</dbReference>
<evidence type="ECO:0000259" key="1">
    <source>
        <dbReference type="Pfam" id="PF08239"/>
    </source>
</evidence>
<dbReference type="AlphaFoldDB" id="A0A0F9U1A5"/>
<evidence type="ECO:0000313" key="2">
    <source>
        <dbReference type="EMBL" id="KKN85314.1"/>
    </source>
</evidence>
<name>A0A0F9U1A5_9ZZZZ</name>
<protein>
    <recommendedName>
        <fullName evidence="1">SH3b domain-containing protein</fullName>
    </recommendedName>
</protein>
<gene>
    <name evidence="2" type="ORF">LCGC14_0279720</name>
</gene>
<feature type="domain" description="SH3b" evidence="1">
    <location>
        <begin position="42"/>
        <end position="97"/>
    </location>
</feature>
<dbReference type="EMBL" id="LAZR01000160">
    <property type="protein sequence ID" value="KKN85314.1"/>
    <property type="molecule type" value="Genomic_DNA"/>
</dbReference>
<dbReference type="Gene3D" id="2.30.30.40">
    <property type="entry name" value="SH3 Domains"/>
    <property type="match status" value="1"/>
</dbReference>
<sequence length="101" mass="10724">MRKAVTAAISALVIGTTVSATPATAGSLGRFEVSGVDGDDMLKMRAGPGTGFIVLLGLPNGTVLQVHECQQTGGTRWCEVSLDQARRVRGHVSWAYLRKLR</sequence>